<evidence type="ECO:0000313" key="1">
    <source>
        <dbReference type="EMBL" id="KAI3687909.1"/>
    </source>
</evidence>
<dbReference type="EMBL" id="CM042044">
    <property type="protein sequence ID" value="KAI3687909.1"/>
    <property type="molecule type" value="Genomic_DNA"/>
</dbReference>
<proteinExistence type="predicted"/>
<comment type="caution">
    <text evidence="1">The sequence shown here is derived from an EMBL/GenBank/DDBJ whole genome shotgun (WGS) entry which is preliminary data.</text>
</comment>
<reference evidence="2" key="1">
    <citation type="journal article" date="2022" name="Mol. Ecol. Resour.">
        <title>The genomes of chicory, endive, great burdock and yacon provide insights into Asteraceae palaeo-polyploidization history and plant inulin production.</title>
        <authorList>
            <person name="Fan W."/>
            <person name="Wang S."/>
            <person name="Wang H."/>
            <person name="Wang A."/>
            <person name="Jiang F."/>
            <person name="Liu H."/>
            <person name="Zhao H."/>
            <person name="Xu D."/>
            <person name="Zhang Y."/>
        </authorList>
    </citation>
    <scope>NUCLEOTIDE SEQUENCE [LARGE SCALE GENOMIC DNA]</scope>
    <source>
        <strain evidence="2">cv. Yunnan</strain>
    </source>
</reference>
<accession>A0ACB8YSJ1</accession>
<evidence type="ECO:0000313" key="2">
    <source>
        <dbReference type="Proteomes" id="UP001056120"/>
    </source>
</evidence>
<reference evidence="1 2" key="2">
    <citation type="journal article" date="2022" name="Mol. Ecol. Resour.">
        <title>The genomes of chicory, endive, great burdock and yacon provide insights into Asteraceae paleo-polyploidization history and plant inulin production.</title>
        <authorList>
            <person name="Fan W."/>
            <person name="Wang S."/>
            <person name="Wang H."/>
            <person name="Wang A."/>
            <person name="Jiang F."/>
            <person name="Liu H."/>
            <person name="Zhao H."/>
            <person name="Xu D."/>
            <person name="Zhang Y."/>
        </authorList>
    </citation>
    <scope>NUCLEOTIDE SEQUENCE [LARGE SCALE GENOMIC DNA]</scope>
    <source>
        <strain evidence="2">cv. Yunnan</strain>
        <tissue evidence="1">Leaves</tissue>
    </source>
</reference>
<dbReference type="Proteomes" id="UP001056120">
    <property type="component" value="Linkage Group LG27"/>
</dbReference>
<organism evidence="1 2">
    <name type="scientific">Smallanthus sonchifolius</name>
    <dbReference type="NCBI Taxonomy" id="185202"/>
    <lineage>
        <taxon>Eukaryota</taxon>
        <taxon>Viridiplantae</taxon>
        <taxon>Streptophyta</taxon>
        <taxon>Embryophyta</taxon>
        <taxon>Tracheophyta</taxon>
        <taxon>Spermatophyta</taxon>
        <taxon>Magnoliopsida</taxon>
        <taxon>eudicotyledons</taxon>
        <taxon>Gunneridae</taxon>
        <taxon>Pentapetalae</taxon>
        <taxon>asterids</taxon>
        <taxon>campanulids</taxon>
        <taxon>Asterales</taxon>
        <taxon>Asteraceae</taxon>
        <taxon>Asteroideae</taxon>
        <taxon>Heliantheae alliance</taxon>
        <taxon>Millerieae</taxon>
        <taxon>Smallanthus</taxon>
    </lineage>
</organism>
<protein>
    <submittedName>
        <fullName evidence="1">Uncharacterized protein</fullName>
    </submittedName>
</protein>
<sequence>MILADTKEYVGGVYYGMNQWLPCNHNPNPTDTHTQPSLFLIKPSFSHGPSTESSTYLKFNRNSPSSTVNQHYTI</sequence>
<gene>
    <name evidence="1" type="ORF">L1987_81612</name>
</gene>
<name>A0ACB8YSJ1_9ASTR</name>
<keyword evidence="2" id="KW-1185">Reference proteome</keyword>